<dbReference type="PANTHER" id="PTHR24304">
    <property type="entry name" value="CYTOCHROME P450 FAMILY 7"/>
    <property type="match status" value="1"/>
</dbReference>
<evidence type="ECO:0000313" key="5">
    <source>
        <dbReference type="EMBL" id="KAK7706883.1"/>
    </source>
</evidence>
<evidence type="ECO:0000256" key="3">
    <source>
        <dbReference type="ARBA" id="ARBA00022723"/>
    </source>
</evidence>
<name>A0ABR1NMA3_DIAER</name>
<dbReference type="PANTHER" id="PTHR24304:SF2">
    <property type="entry name" value="24-HYDROXYCHOLESTEROL 7-ALPHA-HYDROXYLASE"/>
    <property type="match status" value="1"/>
</dbReference>
<dbReference type="Proteomes" id="UP001430848">
    <property type="component" value="Unassembled WGS sequence"/>
</dbReference>
<evidence type="ECO:0000256" key="1">
    <source>
        <dbReference type="ARBA" id="ARBA00010617"/>
    </source>
</evidence>
<evidence type="ECO:0000313" key="6">
    <source>
        <dbReference type="Proteomes" id="UP001430848"/>
    </source>
</evidence>
<sequence>MTLFGSTLYVVTDPQHTVEVYKNDTTLSFDEFAQDLVRTNGYSEAAVLASYTKLPVDKPGFPNPSGAAFGTFVRQMHMRQLYPGTELLALEKRFLAWYDQNLTESAIQESCSLYGLSARLEKDSEWLTVPAMQWCSNYATRGGEVSYFGDALGFINPNLASAFLDFDDLSWQVLYRYPALLSGKMRAARLQMMHAFTEYLRIPQTQRDGSAWLLNAIADEARQIGVADEDIAVLYFNIYWL</sequence>
<evidence type="ECO:0000256" key="2">
    <source>
        <dbReference type="ARBA" id="ARBA00022617"/>
    </source>
</evidence>
<dbReference type="Gene3D" id="1.10.630.10">
    <property type="entry name" value="Cytochrome P450"/>
    <property type="match status" value="1"/>
</dbReference>
<dbReference type="InterPro" id="IPR036396">
    <property type="entry name" value="Cyt_P450_sf"/>
</dbReference>
<comment type="caution">
    <text evidence="5">The sequence shown here is derived from an EMBL/GenBank/DDBJ whole genome shotgun (WGS) entry which is preliminary data.</text>
</comment>
<reference evidence="5 6" key="1">
    <citation type="submission" date="2024-02" db="EMBL/GenBank/DDBJ databases">
        <title>De novo assembly and annotation of 12 fungi associated with fruit tree decline syndrome in Ontario, Canada.</title>
        <authorList>
            <person name="Sulman M."/>
            <person name="Ellouze W."/>
            <person name="Ilyukhin E."/>
        </authorList>
    </citation>
    <scope>NUCLEOTIDE SEQUENCE [LARGE SCALE GENOMIC DNA]</scope>
    <source>
        <strain evidence="5 6">M169</strain>
    </source>
</reference>
<accession>A0ABR1NMA3</accession>
<keyword evidence="2" id="KW-0349">Heme</keyword>
<dbReference type="EMBL" id="JAKNSF020000210">
    <property type="protein sequence ID" value="KAK7706883.1"/>
    <property type="molecule type" value="Genomic_DNA"/>
</dbReference>
<keyword evidence="4" id="KW-0408">Iron</keyword>
<evidence type="ECO:0000256" key="4">
    <source>
        <dbReference type="ARBA" id="ARBA00023004"/>
    </source>
</evidence>
<proteinExistence type="inferred from homology"/>
<protein>
    <submittedName>
        <fullName evidence="5">Uncharacterized protein</fullName>
    </submittedName>
</protein>
<dbReference type="InterPro" id="IPR050529">
    <property type="entry name" value="CYP450_sterol_14alpha_dmase"/>
</dbReference>
<keyword evidence="3" id="KW-0479">Metal-binding</keyword>
<gene>
    <name evidence="5" type="ORF">SLS63_013877</name>
</gene>
<keyword evidence="6" id="KW-1185">Reference proteome</keyword>
<comment type="similarity">
    <text evidence="1">Belongs to the cytochrome P450 family.</text>
</comment>
<organism evidence="5 6">
    <name type="scientific">Diaporthe eres</name>
    <name type="common">Phomopsis oblonga</name>
    <dbReference type="NCBI Taxonomy" id="83184"/>
    <lineage>
        <taxon>Eukaryota</taxon>
        <taxon>Fungi</taxon>
        <taxon>Dikarya</taxon>
        <taxon>Ascomycota</taxon>
        <taxon>Pezizomycotina</taxon>
        <taxon>Sordariomycetes</taxon>
        <taxon>Sordariomycetidae</taxon>
        <taxon>Diaporthales</taxon>
        <taxon>Diaporthaceae</taxon>
        <taxon>Diaporthe</taxon>
        <taxon>Diaporthe eres species complex</taxon>
    </lineage>
</organism>